<evidence type="ECO:0000313" key="1">
    <source>
        <dbReference type="EMBL" id="AYV81306.1"/>
    </source>
</evidence>
<name>A0A3G5A256_9VIRU</name>
<proteinExistence type="predicted"/>
<organism evidence="1">
    <name type="scientific">Harvfovirus sp</name>
    <dbReference type="NCBI Taxonomy" id="2487768"/>
    <lineage>
        <taxon>Viruses</taxon>
        <taxon>Varidnaviria</taxon>
        <taxon>Bamfordvirae</taxon>
        <taxon>Nucleocytoviricota</taxon>
        <taxon>Megaviricetes</taxon>
        <taxon>Imitervirales</taxon>
        <taxon>Mimiviridae</taxon>
        <taxon>Klosneuvirinae</taxon>
    </lineage>
</organism>
<dbReference type="EMBL" id="MK072268">
    <property type="protein sequence ID" value="AYV81306.1"/>
    <property type="molecule type" value="Genomic_DNA"/>
</dbReference>
<sequence length="140" mass="15969">MDFNEYDILPLTEINYVESNVYKLSLVNALLPLGKRNAILFSFDEFTFIDVVFHINVGYNHSGRNVNLQFQKLGANGKVVNVGAALVPNEQPGFFKTDQVRIIKRDKVILKNVTPDTFITLEKGNFPFIYRIEVEVIKTS</sequence>
<protein>
    <submittedName>
        <fullName evidence="1">Uncharacterized protein</fullName>
    </submittedName>
</protein>
<accession>A0A3G5A256</accession>
<gene>
    <name evidence="1" type="ORF">Harvfovirus26_14</name>
</gene>
<reference evidence="1" key="1">
    <citation type="submission" date="2018-10" db="EMBL/GenBank/DDBJ databases">
        <title>Hidden diversity of soil giant viruses.</title>
        <authorList>
            <person name="Schulz F."/>
            <person name="Alteio L."/>
            <person name="Goudeau D."/>
            <person name="Ryan E.M."/>
            <person name="Malmstrom R.R."/>
            <person name="Blanchard J."/>
            <person name="Woyke T."/>
        </authorList>
    </citation>
    <scope>NUCLEOTIDE SEQUENCE</scope>
    <source>
        <strain evidence="1">HAV1</strain>
    </source>
</reference>